<feature type="compositionally biased region" description="Polar residues" evidence="7">
    <location>
        <begin position="262"/>
        <end position="283"/>
    </location>
</feature>
<evidence type="ECO:0000256" key="7">
    <source>
        <dbReference type="SAM" id="MobiDB-lite"/>
    </source>
</evidence>
<feature type="compositionally biased region" description="Basic and acidic residues" evidence="7">
    <location>
        <begin position="93"/>
        <end position="102"/>
    </location>
</feature>
<dbReference type="GO" id="GO:0035591">
    <property type="term" value="F:signaling adaptor activity"/>
    <property type="evidence" value="ECO:0007669"/>
    <property type="project" value="TreeGrafter"/>
</dbReference>
<keyword evidence="6" id="KW-0539">Nucleus</keyword>
<dbReference type="GO" id="GO:0006366">
    <property type="term" value="P:transcription by RNA polymerase II"/>
    <property type="evidence" value="ECO:0007669"/>
    <property type="project" value="InterPro"/>
</dbReference>
<evidence type="ECO:0000256" key="3">
    <source>
        <dbReference type="ARBA" id="ARBA00022614"/>
    </source>
</evidence>
<feature type="region of interest" description="Disordered" evidence="7">
    <location>
        <begin position="434"/>
        <end position="466"/>
    </location>
</feature>
<feature type="compositionally biased region" description="Polar residues" evidence="7">
    <location>
        <begin position="684"/>
        <end position="698"/>
    </location>
</feature>
<feature type="compositionally biased region" description="Polar residues" evidence="7">
    <location>
        <begin position="718"/>
        <end position="729"/>
    </location>
</feature>
<feature type="compositionally biased region" description="Basic and acidic residues" evidence="7">
    <location>
        <begin position="952"/>
        <end position="962"/>
    </location>
</feature>
<dbReference type="GO" id="GO:1902412">
    <property type="term" value="P:regulation of mitotic cytokinesis"/>
    <property type="evidence" value="ECO:0007669"/>
    <property type="project" value="TreeGrafter"/>
</dbReference>
<evidence type="ECO:0000256" key="6">
    <source>
        <dbReference type="ARBA" id="ARBA00023242"/>
    </source>
</evidence>
<dbReference type="GO" id="GO:0031028">
    <property type="term" value="P:septation initiation signaling"/>
    <property type="evidence" value="ECO:0007669"/>
    <property type="project" value="TreeGrafter"/>
</dbReference>
<name>A0AA48L7U6_9TREE</name>
<dbReference type="SUPFAM" id="SSF55257">
    <property type="entry name" value="RBP11-like subunits of RNA polymerase"/>
    <property type="match status" value="1"/>
</dbReference>
<evidence type="ECO:0000256" key="4">
    <source>
        <dbReference type="ARBA" id="ARBA00022737"/>
    </source>
</evidence>
<keyword evidence="10" id="KW-1185">Reference proteome</keyword>
<evidence type="ECO:0000256" key="5">
    <source>
        <dbReference type="ARBA" id="ARBA00023163"/>
    </source>
</evidence>
<feature type="region of interest" description="Disordered" evidence="7">
    <location>
        <begin position="1791"/>
        <end position="1823"/>
    </location>
</feature>
<keyword evidence="4" id="KW-0677">Repeat</keyword>
<dbReference type="Gene3D" id="3.80.10.10">
    <property type="entry name" value="Ribonuclease Inhibitor"/>
    <property type="match status" value="2"/>
</dbReference>
<dbReference type="InterPro" id="IPR001611">
    <property type="entry name" value="Leu-rich_rpt"/>
</dbReference>
<feature type="compositionally biased region" description="Low complexity" evidence="7">
    <location>
        <begin position="213"/>
        <end position="227"/>
    </location>
</feature>
<feature type="compositionally biased region" description="Low complexity" evidence="7">
    <location>
        <begin position="173"/>
        <end position="189"/>
    </location>
</feature>
<feature type="compositionally biased region" description="Polar residues" evidence="7">
    <location>
        <begin position="105"/>
        <end position="121"/>
    </location>
</feature>
<comment type="subcellular location">
    <subcellularLocation>
        <location evidence="1">Nucleus</location>
    </subcellularLocation>
</comment>
<evidence type="ECO:0000313" key="10">
    <source>
        <dbReference type="Proteomes" id="UP001233271"/>
    </source>
</evidence>
<sequence>MSAPAWQTDELGEEWIETSPSPPTTPVPTETVVRGSVHNKRGSLRSLGHGSVARALPPRRASAMSLPEGRSPSNPYVRNASGMLSPPTSASSDDGRDTEYKLKSSLRSTRSVSAPTQSSAKGTFVVKDGEDTHGKAFPRNAFVNRDMFSALPLEKMFEPPSSPMAILEEEEPTSSGSTSRAASSTPSVAELALVESPSPIESPASGESTPSRSTPTATIMASTTTAPRALSLSPHWSGSTPSSGSEGRRVSHQYTPAHPSRLSKSMTPSDNSFSTTTANSSRVATPAPDGEEDMSVEHEHDSLLLPVVPDDTVEEPTHHYDDTAQTHPYDDSNLPTNPYDHTNHPTNPYDNTDHPTIPYDEHTTQDERGVEDEPQTGTTRIRVAQSQAGTTRIRDLESQMGTTRIREESTEAPSGLHGKYPFNFSAPVGNARDVDGLDRSETPEFEPSLAPLAGGEPSHSTLNEPPELTNVGLRLFRNGYDTYTREQLSAMVDSLANHPSPPATRNTIPRRADLREWSPEASGTPDAYRSASYSNSLTPESATSDSHSSKRIKLARPEPRGPTAIRDWRAQGNAMLERIRVTDPDFSSTSASDSRSLRSGSAAWTDERASAIEDFGRPTFDYGHPSLSPDPEPVVKSNPSTASSNYLHRAEDMMSRIKSRVVSPTSTTDNPTDSSPRNEEAVLSETSRVSSLVNTDQSSEAERHIPRHEFSWKGSGKGTSPLQSAVSSRTGTANSQTATAASARRGMLEGTGRPPEVREDLNRFVSATTVASATTMSTSFVKHRGPKDPTPSHMTMIRPGDVQGVVPNRIGKMYYDQETHRWVRSSRDALTRVSEGAESQRISEDSQDVFAGFDSTSPSIHASQAVTYSLERRGSRSSLGRGFPISSPENGFHDCVGFTDSSPEKGFHDSSPVKGFPSYDRTSSPEGGFSSPEKGFASPEKDQTSSSSPEKYALDSLDRDDPQATPRARPRLNHSISCPVNGTPIPLRSALRNANGSTPISAMKKRAAWHADLTPAREQREASAAPSSGSNRRSVSFSDGYVIAQHIEAERAEWSRLDGKGHFERYERTDIMEESSIAPSMRTRRIQQALDGMADLQITDIDDDDDEMPDPSPSKPARSSSSASSCSSAALKRPSALSEASEEHSDSTVPITAFRSFRSFRRGGAGDQTFLTECSFGVAHDRLVQLITDVQPFEPHWETLKAIDLSDKGVESLARLKEFLPRLDEANLNDNQIDYLSGVPSSVRKLRVAGNCLTSLTSVSHLRNLHFLDISRNQLDSVSQLDCLHHLRELVIDSNQITDLKGIMGIDCLVKLSVADNAIEELDLTDAKWESLESLDLSRNKIQSIRGLERLKSLTTLKLDANALVTLEPASSMSSLRILRVSDNGLTSLDVSLFPRLRTLFADNNALPGLTRSGPGGHRIENLSLRSQDVASFSLNPEDIQAVKRLYISGNTLPPNFLSTPVYSLVYLEAIACQLSDWPENLVAHAPNLRVLNVNYNFIETLDGLAGLTRLTKLMAVGCRLGARGNAVRGLQGLEGLEELDLRMNPATLSFYLPILLPSKKEKGRGGKLKETESRGAGTNNPAWAARDSQYRHQLPDEWYSRRLFYRGLVFGKCPQLRILDGVGVTSGEKDKAAALLDQAQGVVGQSGRSSHNNSFRHQHYSSLYKMSGRINQPNRIETWLLQEDEKRLTITEDPKIPNAATVIVRAQDHTLGNMLRAQLLLDPTVLFSGYKVAHPLENVITIKIQTDERSNPADALKRACTQLINQTINVKKQFQDQARNIEMGMGPEAAPQAAGGYDPYGDGFGSSTQAGGAPQGGDVYDF</sequence>
<feature type="compositionally biased region" description="Low complexity" evidence="7">
    <location>
        <begin position="587"/>
        <end position="603"/>
    </location>
</feature>
<dbReference type="InterPro" id="IPR052574">
    <property type="entry name" value="CDIRP"/>
</dbReference>
<feature type="compositionally biased region" description="Basic and acidic residues" evidence="7">
    <location>
        <begin position="700"/>
        <end position="711"/>
    </location>
</feature>
<dbReference type="Pfam" id="PF13656">
    <property type="entry name" value="RNA_pol_L_2"/>
    <property type="match status" value="1"/>
</dbReference>
<dbReference type="SUPFAM" id="SSF52058">
    <property type="entry name" value="L domain-like"/>
    <property type="match status" value="1"/>
</dbReference>
<feature type="region of interest" description="Disordered" evidence="7">
    <location>
        <begin position="903"/>
        <end position="980"/>
    </location>
</feature>
<feature type="region of interest" description="Disordered" evidence="7">
    <location>
        <begin position="1"/>
        <end position="137"/>
    </location>
</feature>
<dbReference type="PROSITE" id="PS51450">
    <property type="entry name" value="LRR"/>
    <property type="match status" value="3"/>
</dbReference>
<feature type="region of interest" description="Disordered" evidence="7">
    <location>
        <begin position="154"/>
        <end position="336"/>
    </location>
</feature>
<feature type="compositionally biased region" description="Basic and acidic residues" evidence="7">
    <location>
        <begin position="315"/>
        <end position="330"/>
    </location>
</feature>
<dbReference type="GO" id="GO:0003899">
    <property type="term" value="F:DNA-directed RNA polymerase activity"/>
    <property type="evidence" value="ECO:0007669"/>
    <property type="project" value="InterPro"/>
</dbReference>
<dbReference type="InterPro" id="IPR037685">
    <property type="entry name" value="RBP11"/>
</dbReference>
<feature type="compositionally biased region" description="Low complexity" evidence="7">
    <location>
        <begin position="663"/>
        <end position="675"/>
    </location>
</feature>
<dbReference type="SMART" id="SM00369">
    <property type="entry name" value="LRR_TYP"/>
    <property type="match status" value="6"/>
</dbReference>
<evidence type="ECO:0000256" key="1">
    <source>
        <dbReference type="ARBA" id="ARBA00004123"/>
    </source>
</evidence>
<feature type="compositionally biased region" description="Low complexity" evidence="7">
    <location>
        <begin position="1115"/>
        <end position="1130"/>
    </location>
</feature>
<keyword evidence="2" id="KW-0240">DNA-directed RNA polymerase</keyword>
<dbReference type="SMART" id="SM00365">
    <property type="entry name" value="LRR_SD22"/>
    <property type="match status" value="6"/>
</dbReference>
<dbReference type="GO" id="GO:0005665">
    <property type="term" value="C:RNA polymerase II, core complex"/>
    <property type="evidence" value="ECO:0007669"/>
    <property type="project" value="InterPro"/>
</dbReference>
<dbReference type="CDD" id="cd06926">
    <property type="entry name" value="RNAP_II_RPB11"/>
    <property type="match status" value="1"/>
</dbReference>
<dbReference type="HAMAP" id="MF_00261">
    <property type="entry name" value="RNApol_arch_Rpo11"/>
    <property type="match status" value="1"/>
</dbReference>
<dbReference type="InterPro" id="IPR032675">
    <property type="entry name" value="LRR_dom_sf"/>
</dbReference>
<dbReference type="PANTHER" id="PTHR47566">
    <property type="match status" value="1"/>
</dbReference>
<dbReference type="GeneID" id="85497474"/>
<feature type="region of interest" description="Disordered" evidence="7">
    <location>
        <begin position="579"/>
        <end position="605"/>
    </location>
</feature>
<organism evidence="9 10">
    <name type="scientific">Cutaneotrichosporon cavernicola</name>
    <dbReference type="NCBI Taxonomy" id="279322"/>
    <lineage>
        <taxon>Eukaryota</taxon>
        <taxon>Fungi</taxon>
        <taxon>Dikarya</taxon>
        <taxon>Basidiomycota</taxon>
        <taxon>Agaricomycotina</taxon>
        <taxon>Tremellomycetes</taxon>
        <taxon>Trichosporonales</taxon>
        <taxon>Trichosporonaceae</taxon>
        <taxon>Cutaneotrichosporon</taxon>
    </lineage>
</organism>
<protein>
    <recommendedName>
        <fullName evidence="8">DNA-directed RNA polymerase RBP11-like dimerisation domain-containing protein</fullName>
    </recommendedName>
</protein>
<feature type="region of interest" description="Disordered" evidence="7">
    <location>
        <begin position="1562"/>
        <end position="1583"/>
    </location>
</feature>
<dbReference type="InterPro" id="IPR009025">
    <property type="entry name" value="RBP11-like_dimer"/>
</dbReference>
<dbReference type="PANTHER" id="PTHR47566:SF1">
    <property type="entry name" value="PROTEIN NUD1"/>
    <property type="match status" value="1"/>
</dbReference>
<dbReference type="GO" id="GO:0046983">
    <property type="term" value="F:protein dimerization activity"/>
    <property type="evidence" value="ECO:0007669"/>
    <property type="project" value="InterPro"/>
</dbReference>
<feature type="compositionally biased region" description="Basic and acidic residues" evidence="7">
    <location>
        <begin position="1562"/>
        <end position="1574"/>
    </location>
</feature>
<feature type="compositionally biased region" description="Polar residues" evidence="7">
    <location>
        <begin position="234"/>
        <end position="245"/>
    </location>
</feature>
<dbReference type="GO" id="GO:0061499">
    <property type="term" value="C:outer plaque of mitotic spindle pole body"/>
    <property type="evidence" value="ECO:0007669"/>
    <property type="project" value="TreeGrafter"/>
</dbReference>
<keyword evidence="5" id="KW-0804">Transcription</keyword>
<feature type="compositionally biased region" description="Low complexity" evidence="7">
    <location>
        <begin position="730"/>
        <end position="745"/>
    </location>
</feature>
<dbReference type="FunFam" id="3.30.1360.10:FF:000011">
    <property type="entry name" value="Related to DNA-directed RNA polymerase 13.3K chain"/>
    <property type="match status" value="1"/>
</dbReference>
<proteinExistence type="inferred from homology"/>
<feature type="region of interest" description="Disordered" evidence="7">
    <location>
        <begin position="495"/>
        <end position="566"/>
    </location>
</feature>
<keyword evidence="3" id="KW-0433">Leucine-rich repeat</keyword>
<feature type="region of interest" description="Disordered" evidence="7">
    <location>
        <begin position="1014"/>
        <end position="1035"/>
    </location>
</feature>
<evidence type="ECO:0000256" key="2">
    <source>
        <dbReference type="ARBA" id="ARBA00022478"/>
    </source>
</evidence>
<accession>A0AA48L7U6</accession>
<evidence type="ECO:0000259" key="8">
    <source>
        <dbReference type="Pfam" id="PF13656"/>
    </source>
</evidence>
<feature type="compositionally biased region" description="Acidic residues" evidence="7">
    <location>
        <begin position="1100"/>
        <end position="1109"/>
    </location>
</feature>
<dbReference type="Pfam" id="PF13855">
    <property type="entry name" value="LRR_8"/>
    <property type="match status" value="1"/>
</dbReference>
<feature type="region of interest" description="Disordered" evidence="7">
    <location>
        <begin position="1100"/>
        <end position="1145"/>
    </location>
</feature>
<dbReference type="InterPro" id="IPR022905">
    <property type="entry name" value="Rpo11-like"/>
</dbReference>
<feature type="region of interest" description="Disordered" evidence="7">
    <location>
        <begin position="658"/>
        <end position="759"/>
    </location>
</feature>
<feature type="domain" description="DNA-directed RNA polymerase RBP11-like dimerisation" evidence="8">
    <location>
        <begin position="1701"/>
        <end position="1773"/>
    </location>
</feature>
<dbReference type="InterPro" id="IPR003591">
    <property type="entry name" value="Leu-rich_rpt_typical-subtyp"/>
</dbReference>
<dbReference type="EMBL" id="AP028217">
    <property type="protein sequence ID" value="BEI93604.1"/>
    <property type="molecule type" value="Genomic_DNA"/>
</dbReference>
<reference evidence="9" key="1">
    <citation type="journal article" date="2023" name="BMC Genomics">
        <title>Chromosome-level genome assemblies of Cutaneotrichosporon spp. (Trichosporonales, Basidiomycota) reveal imbalanced evolution between nucleotide sequences and chromosome synteny.</title>
        <authorList>
            <person name="Kobayashi Y."/>
            <person name="Kayamori A."/>
            <person name="Aoki K."/>
            <person name="Shiwa Y."/>
            <person name="Matsutani M."/>
            <person name="Fujita N."/>
            <person name="Sugita T."/>
            <person name="Iwasaki W."/>
            <person name="Tanaka N."/>
            <person name="Takashima M."/>
        </authorList>
    </citation>
    <scope>NUCLEOTIDE SEQUENCE</scope>
    <source>
        <strain evidence="9">HIS019</strain>
    </source>
</reference>
<dbReference type="RefSeq" id="XP_060458869.1">
    <property type="nucleotide sequence ID" value="XM_060602480.1"/>
</dbReference>
<dbReference type="Proteomes" id="UP001233271">
    <property type="component" value="Chromosome 6"/>
</dbReference>
<feature type="compositionally biased region" description="Polar residues" evidence="7">
    <location>
        <begin position="531"/>
        <end position="546"/>
    </location>
</feature>
<dbReference type="Gene3D" id="3.30.1360.10">
    <property type="entry name" value="RNA polymerase, RBP11-like subunit"/>
    <property type="match status" value="1"/>
</dbReference>
<gene>
    <name evidence="9" type="primary">NUD1</name>
    <name evidence="9" type="ORF">CcaverHIS019_0600630</name>
</gene>
<dbReference type="InterPro" id="IPR036603">
    <property type="entry name" value="RBP11-like"/>
</dbReference>
<evidence type="ECO:0000313" key="9">
    <source>
        <dbReference type="EMBL" id="BEI93604.1"/>
    </source>
</evidence>
<dbReference type="KEGG" id="ccac:CcaHIS019_0600630"/>